<dbReference type="Proteomes" id="UP001150942">
    <property type="component" value="Unassembled WGS sequence"/>
</dbReference>
<evidence type="ECO:0000256" key="1">
    <source>
        <dbReference type="SAM" id="MobiDB-lite"/>
    </source>
</evidence>
<name>A0A9W9T9H7_9EURO</name>
<dbReference type="OrthoDB" id="4367823at2759"/>
<accession>A0A9W9T9H7</accession>
<comment type="caution">
    <text evidence="2">The sequence shown here is derived from an EMBL/GenBank/DDBJ whole genome shotgun (WGS) entry which is preliminary data.</text>
</comment>
<feature type="region of interest" description="Disordered" evidence="1">
    <location>
        <begin position="14"/>
        <end position="44"/>
    </location>
</feature>
<protein>
    <submittedName>
        <fullName evidence="2">Uncharacterized protein</fullName>
    </submittedName>
</protein>
<gene>
    <name evidence="2" type="ORF">N7449_001672</name>
</gene>
<evidence type="ECO:0000313" key="2">
    <source>
        <dbReference type="EMBL" id="KAJ5214503.1"/>
    </source>
</evidence>
<sequence>MEDYKYLGLEGKSKSGRKFSLRGSSKRLAGDPASPTARLRPSNNDSSKQILISIFSDFVISENRCLATHPNFTSGPVSYNINASKSKHFYAFHQRKAAQASKEYFRNPANTKSANAFNTPDSTTTSTTTNMPTTANALLSNPIVRYNNLFNNQVCFFLWGHKSMVPCLWGV</sequence>
<dbReference type="EMBL" id="JAPQKQ010000001">
    <property type="protein sequence ID" value="KAJ5214503.1"/>
    <property type="molecule type" value="Genomic_DNA"/>
</dbReference>
<feature type="compositionally biased region" description="Low complexity" evidence="1">
    <location>
        <begin position="118"/>
        <end position="130"/>
    </location>
</feature>
<evidence type="ECO:0000313" key="3">
    <source>
        <dbReference type="Proteomes" id="UP001150942"/>
    </source>
</evidence>
<reference evidence="2" key="1">
    <citation type="submission" date="2022-11" db="EMBL/GenBank/DDBJ databases">
        <authorList>
            <person name="Petersen C."/>
        </authorList>
    </citation>
    <scope>NUCLEOTIDE SEQUENCE</scope>
    <source>
        <strain evidence="2">IBT 20477</strain>
    </source>
</reference>
<keyword evidence="3" id="KW-1185">Reference proteome</keyword>
<organism evidence="2 3">
    <name type="scientific">Penicillium cf. viridicatum</name>
    <dbReference type="NCBI Taxonomy" id="2972119"/>
    <lineage>
        <taxon>Eukaryota</taxon>
        <taxon>Fungi</taxon>
        <taxon>Dikarya</taxon>
        <taxon>Ascomycota</taxon>
        <taxon>Pezizomycotina</taxon>
        <taxon>Eurotiomycetes</taxon>
        <taxon>Eurotiomycetidae</taxon>
        <taxon>Eurotiales</taxon>
        <taxon>Aspergillaceae</taxon>
        <taxon>Penicillium</taxon>
    </lineage>
</organism>
<feature type="region of interest" description="Disordered" evidence="1">
    <location>
        <begin position="110"/>
        <end position="130"/>
    </location>
</feature>
<dbReference type="AlphaFoldDB" id="A0A9W9T9H7"/>
<proteinExistence type="predicted"/>
<reference evidence="2" key="2">
    <citation type="journal article" date="2023" name="IMA Fungus">
        <title>Comparative genomic study of the Penicillium genus elucidates a diverse pangenome and 15 lateral gene transfer events.</title>
        <authorList>
            <person name="Petersen C."/>
            <person name="Sorensen T."/>
            <person name="Nielsen M.R."/>
            <person name="Sondergaard T.E."/>
            <person name="Sorensen J.L."/>
            <person name="Fitzpatrick D.A."/>
            <person name="Frisvad J.C."/>
            <person name="Nielsen K.L."/>
        </authorList>
    </citation>
    <scope>NUCLEOTIDE SEQUENCE</scope>
    <source>
        <strain evidence="2">IBT 20477</strain>
    </source>
</reference>